<reference evidence="1 2" key="1">
    <citation type="submission" date="2022-05" db="EMBL/GenBank/DDBJ databases">
        <title>Novel Pseudomonas spp. Isolated from a Rainbow Trout Aquaculture Facility.</title>
        <authorList>
            <person name="Testerman T."/>
            <person name="Graf J."/>
        </authorList>
    </citation>
    <scope>NUCLEOTIDE SEQUENCE [LARGE SCALE GENOMIC DNA]</scope>
    <source>
        <strain evidence="1 2">ID681</strain>
    </source>
</reference>
<evidence type="ECO:0000313" key="2">
    <source>
        <dbReference type="Proteomes" id="UP001148203"/>
    </source>
</evidence>
<proteinExistence type="predicted"/>
<accession>A0ABT5NUR2</accession>
<evidence type="ECO:0000313" key="1">
    <source>
        <dbReference type="EMBL" id="MDD0991879.1"/>
    </source>
</evidence>
<comment type="caution">
    <text evidence="1">The sequence shown here is derived from an EMBL/GenBank/DDBJ whole genome shotgun (WGS) entry which is preliminary data.</text>
</comment>
<protein>
    <recommendedName>
        <fullName evidence="3">DUF3077 domain-containing protein</fullName>
    </recommendedName>
</protein>
<gene>
    <name evidence="1" type="ORF">M5G11_15155</name>
</gene>
<organism evidence="1 2">
    <name type="scientific">Pseudomonas fontis</name>
    <dbReference type="NCBI Taxonomy" id="2942633"/>
    <lineage>
        <taxon>Bacteria</taxon>
        <taxon>Pseudomonadati</taxon>
        <taxon>Pseudomonadota</taxon>
        <taxon>Gammaproteobacteria</taxon>
        <taxon>Pseudomonadales</taxon>
        <taxon>Pseudomonadaceae</taxon>
        <taxon>Pseudomonas</taxon>
    </lineage>
</organism>
<evidence type="ECO:0008006" key="3">
    <source>
        <dbReference type="Google" id="ProtNLM"/>
    </source>
</evidence>
<sequence>MKKIVPGPPVLKVHKDLSAAEATTHACEHLVSALKVTLMATKAPKSETKKLLFSAKHQVEVVSMLLDVAMGVSLEGRAAH</sequence>
<dbReference type="EMBL" id="JAMDGY010000042">
    <property type="protein sequence ID" value="MDD0991879.1"/>
    <property type="molecule type" value="Genomic_DNA"/>
</dbReference>
<dbReference type="Proteomes" id="UP001148203">
    <property type="component" value="Unassembled WGS sequence"/>
</dbReference>
<dbReference type="RefSeq" id="WP_273912352.1">
    <property type="nucleotide sequence ID" value="NZ_JAMDGX010000056.1"/>
</dbReference>
<keyword evidence="2" id="KW-1185">Reference proteome</keyword>
<name>A0ABT5NUR2_9PSED</name>